<protein>
    <recommendedName>
        <fullName evidence="4">MYXO-CTERM domain-containing protein</fullName>
    </recommendedName>
</protein>
<keyword evidence="1" id="KW-0472">Membrane</keyword>
<feature type="transmembrane region" description="Helical" evidence="1">
    <location>
        <begin position="43"/>
        <end position="64"/>
    </location>
</feature>
<evidence type="ECO:0000313" key="2">
    <source>
        <dbReference type="EMBL" id="GAA1871856.1"/>
    </source>
</evidence>
<dbReference type="EMBL" id="BAAANL010000007">
    <property type="protein sequence ID" value="GAA1871856.1"/>
    <property type="molecule type" value="Genomic_DNA"/>
</dbReference>
<sequence>MRPHLLVWVAVIIAVTVVRDVVFRWTGAGQEVLLADMEMEALLWAPLLATATSAVVPVGYIAAFFPAAPRWALPVAIGAFCVLAVGFLGVTGRFGLPDEPVWFGYVWIACLPLGYLILLVAALAVAIRVNGQVGWGVGVLVPADLVLGWLLMFGPAITLEAAEFRDGPWVVPALAGIACLTAHVLIVAGALRASRAAAGE</sequence>
<gene>
    <name evidence="2" type="ORF">GCM10009751_34020</name>
</gene>
<feature type="transmembrane region" description="Helical" evidence="1">
    <location>
        <begin position="71"/>
        <end position="90"/>
    </location>
</feature>
<feature type="transmembrane region" description="Helical" evidence="1">
    <location>
        <begin position="102"/>
        <end position="126"/>
    </location>
</feature>
<name>A0ABN2NJN9_9MICO</name>
<keyword evidence="1" id="KW-0812">Transmembrane</keyword>
<comment type="caution">
    <text evidence="2">The sequence shown here is derived from an EMBL/GenBank/DDBJ whole genome shotgun (WGS) entry which is preliminary data.</text>
</comment>
<accession>A0ABN2NJN9</accession>
<proteinExistence type="predicted"/>
<feature type="transmembrane region" description="Helical" evidence="1">
    <location>
        <begin position="133"/>
        <end position="157"/>
    </location>
</feature>
<keyword evidence="1" id="KW-1133">Transmembrane helix</keyword>
<evidence type="ECO:0008006" key="4">
    <source>
        <dbReference type="Google" id="ProtNLM"/>
    </source>
</evidence>
<evidence type="ECO:0000313" key="3">
    <source>
        <dbReference type="Proteomes" id="UP001501094"/>
    </source>
</evidence>
<feature type="transmembrane region" description="Helical" evidence="1">
    <location>
        <begin position="169"/>
        <end position="191"/>
    </location>
</feature>
<evidence type="ECO:0000256" key="1">
    <source>
        <dbReference type="SAM" id="Phobius"/>
    </source>
</evidence>
<reference evidence="2 3" key="1">
    <citation type="journal article" date="2019" name="Int. J. Syst. Evol. Microbiol.">
        <title>The Global Catalogue of Microorganisms (GCM) 10K type strain sequencing project: providing services to taxonomists for standard genome sequencing and annotation.</title>
        <authorList>
            <consortium name="The Broad Institute Genomics Platform"/>
            <consortium name="The Broad Institute Genome Sequencing Center for Infectious Disease"/>
            <person name="Wu L."/>
            <person name="Ma J."/>
        </authorList>
    </citation>
    <scope>NUCLEOTIDE SEQUENCE [LARGE SCALE GENOMIC DNA]</scope>
    <source>
        <strain evidence="2 3">JCM 14326</strain>
    </source>
</reference>
<keyword evidence="3" id="KW-1185">Reference proteome</keyword>
<organism evidence="2 3">
    <name type="scientific">Myceligenerans crystallogenes</name>
    <dbReference type="NCBI Taxonomy" id="316335"/>
    <lineage>
        <taxon>Bacteria</taxon>
        <taxon>Bacillati</taxon>
        <taxon>Actinomycetota</taxon>
        <taxon>Actinomycetes</taxon>
        <taxon>Micrococcales</taxon>
        <taxon>Promicromonosporaceae</taxon>
        <taxon>Myceligenerans</taxon>
    </lineage>
</organism>
<dbReference type="Proteomes" id="UP001501094">
    <property type="component" value="Unassembled WGS sequence"/>
</dbReference>